<sequence>MTMPLGDYEPFRGWSGKPRDWGPDGAGWRAWFGGGVVDGLCDVLDEHLTTRYGRDIRPAAIGCVPWLTSEAVVDRLLKLNSVCVVIDKGASQHALDRLCLPNHGFPNEAVSRLADMMPANADGSAPLTIGPYTPRGATWHDIDPIRVAGWLHGRRKPLVHAKMLVLGRIGWTSYDTPYGLDEGNIRFTPLKVWWGSANWTDPSTTHLEVGFVSDDSKLVDSAADFVADMIAFSEPITSSCPGPEPNLVEVGYDNEAMAQAAAEYEEAHEGYGEDDY</sequence>
<protein>
    <submittedName>
        <fullName evidence="1">Uncharacterized protein</fullName>
    </submittedName>
</protein>
<reference evidence="1 2" key="1">
    <citation type="submission" date="2018-09" db="EMBL/GenBank/DDBJ databases">
        <authorList>
            <person name="Tagini F."/>
        </authorList>
    </citation>
    <scope>NUCLEOTIDE SEQUENCE [LARGE SCALE GENOMIC DNA]</scope>
    <source>
        <strain evidence="1 2">MK4</strain>
    </source>
</reference>
<proteinExistence type="predicted"/>
<accession>A0ABY6RSU5</accession>
<gene>
    <name evidence="1" type="ORF">LAUMK4_05907</name>
</gene>
<keyword evidence="2" id="KW-1185">Reference proteome</keyword>
<comment type="caution">
    <text evidence="1">The sequence shown here is derived from an EMBL/GenBank/DDBJ whole genome shotgun (WGS) entry which is preliminary data.</text>
</comment>
<dbReference type="EMBL" id="UPHM01000173">
    <property type="protein sequence ID" value="VBA33257.1"/>
    <property type="molecule type" value="Genomic_DNA"/>
</dbReference>
<dbReference type="Proteomes" id="UP000271464">
    <property type="component" value="Unassembled WGS sequence"/>
</dbReference>
<organism evidence="1 2">
    <name type="scientific">Mycobacterium persicum</name>
    <dbReference type="NCBI Taxonomy" id="1487726"/>
    <lineage>
        <taxon>Bacteria</taxon>
        <taxon>Bacillati</taxon>
        <taxon>Actinomycetota</taxon>
        <taxon>Actinomycetes</taxon>
        <taxon>Mycobacteriales</taxon>
        <taxon>Mycobacteriaceae</taxon>
        <taxon>Mycobacterium</taxon>
    </lineage>
</organism>
<evidence type="ECO:0000313" key="1">
    <source>
        <dbReference type="EMBL" id="VBA33257.1"/>
    </source>
</evidence>
<evidence type="ECO:0000313" key="2">
    <source>
        <dbReference type="Proteomes" id="UP000271464"/>
    </source>
</evidence>
<name>A0ABY6RSU5_9MYCO</name>